<accession>A0A0R2FKW4</accession>
<dbReference type="InterPro" id="IPR009029">
    <property type="entry name" value="HMG_CoA_Rdtase_sub-bd_dom_sf"/>
</dbReference>
<dbReference type="STRING" id="1423730.FC75_GL002355"/>
<keyword evidence="2" id="KW-0560">Oxidoreductase</keyword>
<dbReference type="AlphaFoldDB" id="A0A0R2FKW4"/>
<dbReference type="RefSeq" id="WP_056988775.1">
    <property type="nucleotide sequence ID" value="NZ_AYZJ01000004.1"/>
</dbReference>
<protein>
    <submittedName>
        <fullName evidence="3">Hydroxymethylglutaryl-CoA reductase</fullName>
    </submittedName>
</protein>
<sequence>MTKFYEKTPAARRQQLIEEGILSNRGADCLAEKGLDDAVAANLIENQIGQFALPLGVVRNLTVNGTVRQLAMVTEEPSVVAAASNGARLANLNGGVKASAGPHRVIAEVVFDDVADFDAASRMIDQHREMLFAVANAAHPSAVKRGGGLKQITCEQRDRFLILQLTIDPSQAMGANLANTIAEAVAAAAAGLLDQPVLVAILTNGSSELVSAEVTLDPSTIATAPGNGATIAEKIAALSDLAQCDPLRAATHNKGIMNGVEAAVLATGNDTRAVAAAVGAYTQGKALSTWQLAGGQLVGHIKLPLPVGVVGGAISALPKAQAALSMGGIRTVADLQMSLAALGLVQNLAALRALAGPGIQAGHMALQARALAIAAGATGDEIAAVADRLPAQARDLASARKVLEELRGKH</sequence>
<dbReference type="PANTHER" id="PTHR10572:SF24">
    <property type="entry name" value="3-HYDROXY-3-METHYLGLUTARYL-COENZYME A REDUCTASE"/>
    <property type="match status" value="1"/>
</dbReference>
<dbReference type="Pfam" id="PF00368">
    <property type="entry name" value="HMG-CoA_red"/>
    <property type="match status" value="1"/>
</dbReference>
<dbReference type="PATRIC" id="fig|1423730.4.peg.2443"/>
<evidence type="ECO:0000256" key="1">
    <source>
        <dbReference type="ARBA" id="ARBA00007661"/>
    </source>
</evidence>
<dbReference type="PROSITE" id="PS50065">
    <property type="entry name" value="HMG_COA_REDUCTASE_4"/>
    <property type="match status" value="1"/>
</dbReference>
<comment type="caution">
    <text evidence="3">The sequence shown here is derived from an EMBL/GenBank/DDBJ whole genome shotgun (WGS) entry which is preliminary data.</text>
</comment>
<comment type="similarity">
    <text evidence="1">Belongs to the HMG-CoA reductase family.</text>
</comment>
<dbReference type="Gene3D" id="3.90.770.10">
    <property type="entry name" value="3-hydroxy-3-methylglutaryl-coenzyme A Reductase, Chain A, domain 2"/>
    <property type="match status" value="2"/>
</dbReference>
<dbReference type="GO" id="GO:0015936">
    <property type="term" value="P:coenzyme A metabolic process"/>
    <property type="evidence" value="ECO:0007669"/>
    <property type="project" value="InterPro"/>
</dbReference>
<dbReference type="SUPFAM" id="SSF55035">
    <property type="entry name" value="NAD-binding domain of HMG-CoA reductase"/>
    <property type="match status" value="1"/>
</dbReference>
<keyword evidence="4" id="KW-1185">Reference proteome</keyword>
<reference evidence="3 4" key="1">
    <citation type="journal article" date="2015" name="Genome Announc.">
        <title>Expanding the biotechnology potential of lactobacilli through comparative genomics of 213 strains and associated genera.</title>
        <authorList>
            <person name="Sun Z."/>
            <person name="Harris H.M."/>
            <person name="McCann A."/>
            <person name="Guo C."/>
            <person name="Argimon S."/>
            <person name="Zhang W."/>
            <person name="Yang X."/>
            <person name="Jeffery I.B."/>
            <person name="Cooney J.C."/>
            <person name="Kagawa T.F."/>
            <person name="Liu W."/>
            <person name="Song Y."/>
            <person name="Salvetti E."/>
            <person name="Wrobel A."/>
            <person name="Rasinkangas P."/>
            <person name="Parkhill J."/>
            <person name="Rea M.C."/>
            <person name="O'Sullivan O."/>
            <person name="Ritari J."/>
            <person name="Douillard F.P."/>
            <person name="Paul Ross R."/>
            <person name="Yang R."/>
            <person name="Briner A.E."/>
            <person name="Felis G.E."/>
            <person name="de Vos W.M."/>
            <person name="Barrangou R."/>
            <person name="Klaenhammer T.R."/>
            <person name="Caufield P.W."/>
            <person name="Cui Y."/>
            <person name="Zhang H."/>
            <person name="O'Toole P.W."/>
        </authorList>
    </citation>
    <scope>NUCLEOTIDE SEQUENCE [LARGE SCALE GENOMIC DNA]</scope>
    <source>
        <strain evidence="3 4">DSM 22697</strain>
    </source>
</reference>
<dbReference type="InterPro" id="IPR009023">
    <property type="entry name" value="HMG_CoA_Rdtase_NAD(P)-bd_sf"/>
</dbReference>
<dbReference type="EMBL" id="AYZJ01000004">
    <property type="protein sequence ID" value="KRN25815.1"/>
    <property type="molecule type" value="Genomic_DNA"/>
</dbReference>
<dbReference type="PANTHER" id="PTHR10572">
    <property type="entry name" value="3-HYDROXY-3-METHYLGLUTARYL-COENZYME A REDUCTASE"/>
    <property type="match status" value="1"/>
</dbReference>
<evidence type="ECO:0000256" key="2">
    <source>
        <dbReference type="ARBA" id="ARBA00023002"/>
    </source>
</evidence>
<dbReference type="Proteomes" id="UP000050865">
    <property type="component" value="Unassembled WGS sequence"/>
</dbReference>
<proteinExistence type="inferred from homology"/>
<gene>
    <name evidence="3" type="ORF">FC75_GL002355</name>
</gene>
<dbReference type="GO" id="GO:0004420">
    <property type="term" value="F:hydroxymethylglutaryl-CoA reductase (NADPH) activity"/>
    <property type="evidence" value="ECO:0007669"/>
    <property type="project" value="InterPro"/>
</dbReference>
<name>A0A0R2FKW4_9LACO</name>
<dbReference type="InterPro" id="IPR023074">
    <property type="entry name" value="HMG_CoA_Rdtase_cat_sf"/>
</dbReference>
<dbReference type="Gene3D" id="1.10.8.660">
    <property type="match status" value="1"/>
</dbReference>
<evidence type="ECO:0000313" key="4">
    <source>
        <dbReference type="Proteomes" id="UP000050865"/>
    </source>
</evidence>
<organism evidence="3 4">
    <name type="scientific">Lacticaseibacillus camelliae DSM 22697 = JCM 13995</name>
    <dbReference type="NCBI Taxonomy" id="1423730"/>
    <lineage>
        <taxon>Bacteria</taxon>
        <taxon>Bacillati</taxon>
        <taxon>Bacillota</taxon>
        <taxon>Bacilli</taxon>
        <taxon>Lactobacillales</taxon>
        <taxon>Lactobacillaceae</taxon>
        <taxon>Lacticaseibacillus</taxon>
    </lineage>
</organism>
<dbReference type="SUPFAM" id="SSF56542">
    <property type="entry name" value="Substrate-binding domain of HMG-CoA reductase"/>
    <property type="match status" value="1"/>
</dbReference>
<evidence type="ECO:0000313" key="3">
    <source>
        <dbReference type="EMBL" id="KRN25815.1"/>
    </source>
</evidence>
<dbReference type="InterPro" id="IPR002202">
    <property type="entry name" value="HMG_CoA_Rdtase"/>
</dbReference>